<dbReference type="PROSITE" id="PS51767">
    <property type="entry name" value="PEPTIDASE_A1"/>
    <property type="match status" value="1"/>
</dbReference>
<gene>
    <name evidence="2" type="ORF">N7482_000088</name>
</gene>
<accession>A0A9W9IEN3</accession>
<dbReference type="EMBL" id="JAPQKN010000001">
    <property type="protein sequence ID" value="KAJ5174211.1"/>
    <property type="molecule type" value="Genomic_DNA"/>
</dbReference>
<comment type="caution">
    <text evidence="2">The sequence shown here is derived from an EMBL/GenBank/DDBJ whole genome shotgun (WGS) entry which is preliminary data.</text>
</comment>
<feature type="domain" description="Peptidase A1" evidence="1">
    <location>
        <begin position="1"/>
        <end position="161"/>
    </location>
</feature>
<organism evidence="2 3">
    <name type="scientific">Penicillium canariense</name>
    <dbReference type="NCBI Taxonomy" id="189055"/>
    <lineage>
        <taxon>Eukaryota</taxon>
        <taxon>Fungi</taxon>
        <taxon>Dikarya</taxon>
        <taxon>Ascomycota</taxon>
        <taxon>Pezizomycotina</taxon>
        <taxon>Eurotiomycetes</taxon>
        <taxon>Eurotiomycetidae</taxon>
        <taxon>Eurotiales</taxon>
        <taxon>Aspergillaceae</taxon>
        <taxon>Penicillium</taxon>
    </lineage>
</organism>
<dbReference type="InterPro" id="IPR021109">
    <property type="entry name" value="Peptidase_aspartic_dom_sf"/>
</dbReference>
<proteinExistence type="predicted"/>
<evidence type="ECO:0000259" key="1">
    <source>
        <dbReference type="PROSITE" id="PS51767"/>
    </source>
</evidence>
<evidence type="ECO:0000313" key="2">
    <source>
        <dbReference type="EMBL" id="KAJ5174211.1"/>
    </source>
</evidence>
<dbReference type="Pfam" id="PF00026">
    <property type="entry name" value="Asp"/>
    <property type="match status" value="1"/>
</dbReference>
<name>A0A9W9IEN3_9EURO</name>
<dbReference type="OrthoDB" id="771136at2759"/>
<reference evidence="2" key="2">
    <citation type="journal article" date="2023" name="IMA Fungus">
        <title>Comparative genomic study of the Penicillium genus elucidates a diverse pangenome and 15 lateral gene transfer events.</title>
        <authorList>
            <person name="Petersen C."/>
            <person name="Sorensen T."/>
            <person name="Nielsen M.R."/>
            <person name="Sondergaard T.E."/>
            <person name="Sorensen J.L."/>
            <person name="Fitzpatrick D.A."/>
            <person name="Frisvad J.C."/>
            <person name="Nielsen K.L."/>
        </authorList>
    </citation>
    <scope>NUCLEOTIDE SEQUENCE</scope>
    <source>
        <strain evidence="2">IBT 26290</strain>
    </source>
</reference>
<dbReference type="AlphaFoldDB" id="A0A9W9IEN3"/>
<dbReference type="RefSeq" id="XP_056545819.1">
    <property type="nucleotide sequence ID" value="XM_056682213.1"/>
</dbReference>
<keyword evidence="3" id="KW-1185">Reference proteome</keyword>
<dbReference type="InterPro" id="IPR033121">
    <property type="entry name" value="PEPTIDASE_A1"/>
</dbReference>
<dbReference type="Proteomes" id="UP001149163">
    <property type="component" value="Unassembled WGS sequence"/>
</dbReference>
<dbReference type="GeneID" id="81421389"/>
<evidence type="ECO:0000313" key="3">
    <source>
        <dbReference type="Proteomes" id="UP001149163"/>
    </source>
</evidence>
<reference evidence="2" key="1">
    <citation type="submission" date="2022-11" db="EMBL/GenBank/DDBJ databases">
        <authorList>
            <person name="Petersen C."/>
        </authorList>
    </citation>
    <scope>NUCLEOTIDE SEQUENCE</scope>
    <source>
        <strain evidence="2">IBT 26290</strain>
    </source>
</reference>
<protein>
    <recommendedName>
        <fullName evidence="1">Peptidase A1 domain-containing protein</fullName>
    </recommendedName>
</protein>
<sequence length="161" mass="16918">MVQTVFFEVNTSSTYQFGNENFNATSTWADVFTGDFGNDNVTIEGVTLSAMDLAVNFGLLPDHILGLGYIAGKTSDVPAAILQALIESGYIKSAAYSPWVDGPTGTEGTILFGGVNMAKYTGGLHTMSIPASSGIQYLPVAGFRFNGVADIPPGRYCGADL</sequence>
<dbReference type="SUPFAM" id="SSF50630">
    <property type="entry name" value="Acid proteases"/>
    <property type="match status" value="1"/>
</dbReference>
<dbReference type="Gene3D" id="2.40.70.10">
    <property type="entry name" value="Acid Proteases"/>
    <property type="match status" value="1"/>
</dbReference>